<feature type="region of interest" description="Disordered" evidence="1">
    <location>
        <begin position="36"/>
        <end position="76"/>
    </location>
</feature>
<evidence type="ECO:0000313" key="4">
    <source>
        <dbReference type="Proteomes" id="UP000645257"/>
    </source>
</evidence>
<dbReference type="RefSeq" id="WP_189531443.1">
    <property type="nucleotide sequence ID" value="NZ_BMYX01000003.1"/>
</dbReference>
<name>A0A918NZG1_9NEIS</name>
<proteinExistence type="predicted"/>
<evidence type="ECO:0000313" key="3">
    <source>
        <dbReference type="EMBL" id="GGY07769.1"/>
    </source>
</evidence>
<dbReference type="EMBL" id="BMYX01000003">
    <property type="protein sequence ID" value="GGY07769.1"/>
    <property type="molecule type" value="Genomic_DNA"/>
</dbReference>
<accession>A0A918NZG1</accession>
<reference evidence="3" key="2">
    <citation type="submission" date="2020-09" db="EMBL/GenBank/DDBJ databases">
        <authorList>
            <person name="Sun Q."/>
            <person name="Kim S."/>
        </authorList>
    </citation>
    <scope>NUCLEOTIDE SEQUENCE</scope>
    <source>
        <strain evidence="3">KCTC 32182</strain>
    </source>
</reference>
<feature type="chain" id="PRO_5037479270" evidence="2">
    <location>
        <begin position="21"/>
        <end position="76"/>
    </location>
</feature>
<dbReference type="Proteomes" id="UP000645257">
    <property type="component" value="Unassembled WGS sequence"/>
</dbReference>
<keyword evidence="2" id="KW-0732">Signal</keyword>
<dbReference type="AlphaFoldDB" id="A0A918NZG1"/>
<evidence type="ECO:0000256" key="1">
    <source>
        <dbReference type="SAM" id="MobiDB-lite"/>
    </source>
</evidence>
<reference evidence="3" key="1">
    <citation type="journal article" date="2014" name="Int. J. Syst. Evol. Microbiol.">
        <title>Complete genome sequence of Corynebacterium casei LMG S-19264T (=DSM 44701T), isolated from a smear-ripened cheese.</title>
        <authorList>
            <consortium name="US DOE Joint Genome Institute (JGI-PGF)"/>
            <person name="Walter F."/>
            <person name="Albersmeier A."/>
            <person name="Kalinowski J."/>
            <person name="Ruckert C."/>
        </authorList>
    </citation>
    <scope>NUCLEOTIDE SEQUENCE</scope>
    <source>
        <strain evidence="3">KCTC 32182</strain>
    </source>
</reference>
<feature type="signal peptide" evidence="2">
    <location>
        <begin position="1"/>
        <end position="20"/>
    </location>
</feature>
<protein>
    <submittedName>
        <fullName evidence="3">Uncharacterized protein</fullName>
    </submittedName>
</protein>
<keyword evidence="4" id="KW-1185">Reference proteome</keyword>
<comment type="caution">
    <text evidence="3">The sequence shown here is derived from an EMBL/GenBank/DDBJ whole genome shotgun (WGS) entry which is preliminary data.</text>
</comment>
<organism evidence="3 4">
    <name type="scientific">Paludibacterium paludis</name>
    <dbReference type="NCBI Taxonomy" id="1225769"/>
    <lineage>
        <taxon>Bacteria</taxon>
        <taxon>Pseudomonadati</taxon>
        <taxon>Pseudomonadota</taxon>
        <taxon>Betaproteobacteria</taxon>
        <taxon>Neisseriales</taxon>
        <taxon>Chromobacteriaceae</taxon>
        <taxon>Paludibacterium</taxon>
    </lineage>
</organism>
<gene>
    <name evidence="3" type="ORF">GCM10011289_07870</name>
</gene>
<sequence length="76" mass="8501">MKRTMTLIATVFAFSSLAHAGDGFLNVQKMQAEKAEKQVRTDIRSGDDANREAQRQAADRKAGEAIEANRDNYRTK</sequence>
<evidence type="ECO:0000256" key="2">
    <source>
        <dbReference type="SAM" id="SignalP"/>
    </source>
</evidence>